<evidence type="ECO:0000313" key="1">
    <source>
        <dbReference type="EMBL" id="ETW97185.1"/>
    </source>
</evidence>
<dbReference type="HOGENOM" id="CLU_1313530_0_0_7"/>
<organism evidence="1 2">
    <name type="scientific">Entotheonella factor</name>
    <dbReference type="NCBI Taxonomy" id="1429438"/>
    <lineage>
        <taxon>Bacteria</taxon>
        <taxon>Pseudomonadati</taxon>
        <taxon>Nitrospinota/Tectimicrobiota group</taxon>
        <taxon>Candidatus Tectimicrobiota</taxon>
        <taxon>Candidatus Entotheonellia</taxon>
        <taxon>Candidatus Entotheonellales</taxon>
        <taxon>Candidatus Entotheonellaceae</taxon>
        <taxon>Candidatus Entotheonella</taxon>
    </lineage>
</organism>
<proteinExistence type="predicted"/>
<accession>W4LHI2</accession>
<comment type="caution">
    <text evidence="1">The sequence shown here is derived from an EMBL/GenBank/DDBJ whole genome shotgun (WGS) entry which is preliminary data.</text>
</comment>
<evidence type="ECO:0000313" key="2">
    <source>
        <dbReference type="Proteomes" id="UP000019141"/>
    </source>
</evidence>
<dbReference type="AlphaFoldDB" id="W4LHI2"/>
<sequence>MGKASEVTVLRAQAGNLDVRALTESGELFLISGRANEAHQAFQEALNSCASEPDPKRSSTPSCAGVEAARESAKAHAALTAGDIAAARDFANAALAPGRSQSMRTLRSAALWRVASSWLAGEALLDMDSELRRLAWECATDARCSLPASLAERTWLLSVAATGLAKDVTACYWWDKTQRELRLDPSPPRWAETVVTRLGAELTRCQFIH</sequence>
<protein>
    <submittedName>
        <fullName evidence="1">Uncharacterized protein</fullName>
    </submittedName>
</protein>
<dbReference type="EMBL" id="AZHW01000695">
    <property type="protein sequence ID" value="ETW97185.1"/>
    <property type="molecule type" value="Genomic_DNA"/>
</dbReference>
<gene>
    <name evidence="1" type="ORF">ETSY1_23640</name>
</gene>
<keyword evidence="2" id="KW-1185">Reference proteome</keyword>
<dbReference type="Proteomes" id="UP000019141">
    <property type="component" value="Unassembled WGS sequence"/>
</dbReference>
<reference evidence="1 2" key="1">
    <citation type="journal article" date="2014" name="Nature">
        <title>An environmental bacterial taxon with a large and distinct metabolic repertoire.</title>
        <authorList>
            <person name="Wilson M.C."/>
            <person name="Mori T."/>
            <person name="Ruckert C."/>
            <person name="Uria A.R."/>
            <person name="Helf M.J."/>
            <person name="Takada K."/>
            <person name="Gernert C."/>
            <person name="Steffens U.A."/>
            <person name="Heycke N."/>
            <person name="Schmitt S."/>
            <person name="Rinke C."/>
            <person name="Helfrich E.J."/>
            <person name="Brachmann A.O."/>
            <person name="Gurgui C."/>
            <person name="Wakimoto T."/>
            <person name="Kracht M."/>
            <person name="Crusemann M."/>
            <person name="Hentschel U."/>
            <person name="Abe I."/>
            <person name="Matsunaga S."/>
            <person name="Kalinowski J."/>
            <person name="Takeyama H."/>
            <person name="Piel J."/>
        </authorList>
    </citation>
    <scope>NUCLEOTIDE SEQUENCE [LARGE SCALE GENOMIC DNA]</scope>
    <source>
        <strain evidence="2">TSY1</strain>
    </source>
</reference>
<name>W4LHI2_ENTF1</name>